<evidence type="ECO:0000313" key="2">
    <source>
        <dbReference type="EMBL" id="MCJ2377673.1"/>
    </source>
</evidence>
<accession>A0A9X1WBS8</accession>
<comment type="caution">
    <text evidence="2">The sequence shown here is derived from an EMBL/GenBank/DDBJ whole genome shotgun (WGS) entry which is preliminary data.</text>
</comment>
<evidence type="ECO:0000313" key="3">
    <source>
        <dbReference type="Proteomes" id="UP001139488"/>
    </source>
</evidence>
<evidence type="ECO:0000259" key="1">
    <source>
        <dbReference type="Pfam" id="PF00857"/>
    </source>
</evidence>
<dbReference type="Proteomes" id="UP001139488">
    <property type="component" value="Unassembled WGS sequence"/>
</dbReference>
<dbReference type="Pfam" id="PF00857">
    <property type="entry name" value="Isochorismatase"/>
    <property type="match status" value="1"/>
</dbReference>
<keyword evidence="3" id="KW-1185">Reference proteome</keyword>
<sequence>MLKQSNTQLIIIDVQGKLAQLMHQQEQLIEQLALLIQGAKLMALPIVWAEQLPDKLGATTPQIANLLTPLEPLSKSTFSAFKEPSIQQVIEQSQCKQVLLVGIEAHICVYQTAMDLLAQGYEVHLVTDAISSRTFENKSLAIKKLTHEGATLTSTEMALFELQQTAEGEQFRSLIKLMK</sequence>
<protein>
    <submittedName>
        <fullName evidence="2">Isochorismatase family protein</fullName>
    </submittedName>
</protein>
<dbReference type="EMBL" id="JAJNNZ010000009">
    <property type="protein sequence ID" value="MCJ2377673.1"/>
    <property type="molecule type" value="Genomic_DNA"/>
</dbReference>
<dbReference type="InterPro" id="IPR036380">
    <property type="entry name" value="Isochorismatase-like_sf"/>
</dbReference>
<proteinExistence type="predicted"/>
<dbReference type="RefSeq" id="WP_244357887.1">
    <property type="nucleotide sequence ID" value="NZ_JAJNNZ010000009.1"/>
</dbReference>
<dbReference type="InterPro" id="IPR050993">
    <property type="entry name" value="Isochorismatase_domain"/>
</dbReference>
<name>A0A9X1WBS8_9VIBR</name>
<gene>
    <name evidence="2" type="ORF">LNL84_12620</name>
</gene>
<organism evidence="2 3">
    <name type="scientific">Vibrio gelatinilyticus</name>
    <dbReference type="NCBI Taxonomy" id="2893468"/>
    <lineage>
        <taxon>Bacteria</taxon>
        <taxon>Pseudomonadati</taxon>
        <taxon>Pseudomonadota</taxon>
        <taxon>Gammaproteobacteria</taxon>
        <taxon>Vibrionales</taxon>
        <taxon>Vibrionaceae</taxon>
        <taxon>Vibrio</taxon>
    </lineage>
</organism>
<feature type="domain" description="Isochorismatase-like" evidence="1">
    <location>
        <begin position="7"/>
        <end position="156"/>
    </location>
</feature>
<dbReference type="PANTHER" id="PTHR14119">
    <property type="entry name" value="HYDROLASE"/>
    <property type="match status" value="1"/>
</dbReference>
<dbReference type="PANTHER" id="PTHR14119:SF3">
    <property type="entry name" value="ISOCHORISMATASE DOMAIN-CONTAINING PROTEIN 2"/>
    <property type="match status" value="1"/>
</dbReference>
<dbReference type="SUPFAM" id="SSF52499">
    <property type="entry name" value="Isochorismatase-like hydrolases"/>
    <property type="match status" value="1"/>
</dbReference>
<dbReference type="InterPro" id="IPR000868">
    <property type="entry name" value="Isochorismatase-like_dom"/>
</dbReference>
<dbReference type="Gene3D" id="3.40.50.850">
    <property type="entry name" value="Isochorismatase-like"/>
    <property type="match status" value="1"/>
</dbReference>
<dbReference type="AlphaFoldDB" id="A0A9X1WBS8"/>
<reference evidence="2" key="1">
    <citation type="submission" date="2021-11" db="EMBL/GenBank/DDBJ databases">
        <title>Vibrio ZSDE26 sp. nov. and Vibrio ZSDZ34 sp. nov., isolated from coastal seawater in Qingdao.</title>
        <authorList>
            <person name="Zhang P."/>
        </authorList>
    </citation>
    <scope>NUCLEOTIDE SEQUENCE</scope>
    <source>
        <strain evidence="2">ZSDZ34</strain>
    </source>
</reference>